<evidence type="ECO:0000256" key="2">
    <source>
        <dbReference type="ARBA" id="ARBA00022771"/>
    </source>
</evidence>
<keyword evidence="6" id="KW-0804">Transcription</keyword>
<dbReference type="PRINTS" id="PR00047">
    <property type="entry name" value="STROIDFINGER"/>
</dbReference>
<evidence type="ECO:0000256" key="3">
    <source>
        <dbReference type="ARBA" id="ARBA00022833"/>
    </source>
</evidence>
<gene>
    <name evidence="11" type="ORF">P4O66_020265</name>
</gene>
<keyword evidence="4" id="KW-0805">Transcription regulation</keyword>
<evidence type="ECO:0000256" key="1">
    <source>
        <dbReference type="ARBA" id="ARBA00022723"/>
    </source>
</evidence>
<evidence type="ECO:0000256" key="8">
    <source>
        <dbReference type="ARBA" id="ARBA00023242"/>
    </source>
</evidence>
<evidence type="ECO:0000256" key="6">
    <source>
        <dbReference type="ARBA" id="ARBA00023163"/>
    </source>
</evidence>
<dbReference type="Pfam" id="PF00105">
    <property type="entry name" value="zf-C4"/>
    <property type="match status" value="1"/>
</dbReference>
<feature type="domain" description="Nuclear receptor" evidence="10">
    <location>
        <begin position="11"/>
        <end position="86"/>
    </location>
</feature>
<dbReference type="AlphaFoldDB" id="A0AAD9E252"/>
<dbReference type="Gene3D" id="3.30.50.10">
    <property type="entry name" value="Erythroid Transcription Factor GATA-1, subunit A"/>
    <property type="match status" value="1"/>
</dbReference>
<proteinExistence type="predicted"/>
<evidence type="ECO:0000256" key="4">
    <source>
        <dbReference type="ARBA" id="ARBA00023015"/>
    </source>
</evidence>
<dbReference type="GO" id="GO:0043565">
    <property type="term" value="F:sequence-specific DNA binding"/>
    <property type="evidence" value="ECO:0007669"/>
    <property type="project" value="InterPro"/>
</dbReference>
<dbReference type="GO" id="GO:0008270">
    <property type="term" value="F:zinc ion binding"/>
    <property type="evidence" value="ECO:0007669"/>
    <property type="project" value="UniProtKB-KW"/>
</dbReference>
<evidence type="ECO:0000313" key="12">
    <source>
        <dbReference type="Proteomes" id="UP001239994"/>
    </source>
</evidence>
<keyword evidence="5" id="KW-0238">DNA-binding</keyword>
<keyword evidence="12" id="KW-1185">Reference proteome</keyword>
<organism evidence="11 12">
    <name type="scientific">Electrophorus voltai</name>
    <dbReference type="NCBI Taxonomy" id="2609070"/>
    <lineage>
        <taxon>Eukaryota</taxon>
        <taxon>Metazoa</taxon>
        <taxon>Chordata</taxon>
        <taxon>Craniata</taxon>
        <taxon>Vertebrata</taxon>
        <taxon>Euteleostomi</taxon>
        <taxon>Actinopterygii</taxon>
        <taxon>Neopterygii</taxon>
        <taxon>Teleostei</taxon>
        <taxon>Ostariophysi</taxon>
        <taxon>Gymnotiformes</taxon>
        <taxon>Gymnotoidei</taxon>
        <taxon>Gymnotidae</taxon>
        <taxon>Electrophorus</taxon>
    </lineage>
</organism>
<protein>
    <recommendedName>
        <fullName evidence="10">Nuclear receptor domain-containing protein</fullName>
    </recommendedName>
</protein>
<dbReference type="GO" id="GO:0003700">
    <property type="term" value="F:DNA-binding transcription factor activity"/>
    <property type="evidence" value="ECO:0007669"/>
    <property type="project" value="InterPro"/>
</dbReference>
<keyword evidence="1" id="KW-0479">Metal-binding</keyword>
<sequence>MENTRLLFPTFRICQICGEQASGCHYGVLTCGSCKVFFKRAAEGKQKFLCASRNDRTIDKLRRRNCPSCRLKRCIESGMSLGAQPIWFCILLPQARKLGKIKQVVTVKRDLDLVPEVIAVKPFPPHAGSAGPTWPPEHPGPNRACDSERRP</sequence>
<dbReference type="PANTHER" id="PTHR48092">
    <property type="entry name" value="KNIRPS-RELATED PROTEIN-RELATED"/>
    <property type="match status" value="1"/>
</dbReference>
<dbReference type="EMBL" id="JAROKS010000004">
    <property type="protein sequence ID" value="KAK1804225.1"/>
    <property type="molecule type" value="Genomic_DNA"/>
</dbReference>
<accession>A0AAD9E252</accession>
<evidence type="ECO:0000313" key="11">
    <source>
        <dbReference type="EMBL" id="KAK1804225.1"/>
    </source>
</evidence>
<name>A0AAD9E252_9TELE</name>
<dbReference type="PROSITE" id="PS00031">
    <property type="entry name" value="NUCLEAR_REC_DBD_1"/>
    <property type="match status" value="1"/>
</dbReference>
<dbReference type="Proteomes" id="UP001239994">
    <property type="component" value="Unassembled WGS sequence"/>
</dbReference>
<dbReference type="SMART" id="SM00399">
    <property type="entry name" value="ZnF_C4"/>
    <property type="match status" value="1"/>
</dbReference>
<keyword evidence="3" id="KW-0862">Zinc</keyword>
<evidence type="ECO:0000259" key="10">
    <source>
        <dbReference type="PROSITE" id="PS51030"/>
    </source>
</evidence>
<feature type="region of interest" description="Disordered" evidence="9">
    <location>
        <begin position="124"/>
        <end position="151"/>
    </location>
</feature>
<evidence type="ECO:0000256" key="7">
    <source>
        <dbReference type="ARBA" id="ARBA00023170"/>
    </source>
</evidence>
<keyword evidence="7" id="KW-0675">Receptor</keyword>
<dbReference type="SUPFAM" id="SSF57716">
    <property type="entry name" value="Glucocorticoid receptor-like (DNA-binding domain)"/>
    <property type="match status" value="1"/>
</dbReference>
<dbReference type="InterPro" id="IPR013088">
    <property type="entry name" value="Znf_NHR/GATA"/>
</dbReference>
<evidence type="ECO:0000256" key="9">
    <source>
        <dbReference type="SAM" id="MobiDB-lite"/>
    </source>
</evidence>
<dbReference type="PROSITE" id="PS51030">
    <property type="entry name" value="NUCLEAR_REC_DBD_2"/>
    <property type="match status" value="1"/>
</dbReference>
<keyword evidence="8" id="KW-0539">Nucleus</keyword>
<evidence type="ECO:0000256" key="5">
    <source>
        <dbReference type="ARBA" id="ARBA00023125"/>
    </source>
</evidence>
<dbReference type="InterPro" id="IPR050200">
    <property type="entry name" value="Nuclear_hormone_rcpt_NR3"/>
</dbReference>
<keyword evidence="2" id="KW-0863">Zinc-finger</keyword>
<reference evidence="11" key="1">
    <citation type="submission" date="2023-03" db="EMBL/GenBank/DDBJ databases">
        <title>Electrophorus voltai genome.</title>
        <authorList>
            <person name="Bian C."/>
        </authorList>
    </citation>
    <scope>NUCLEOTIDE SEQUENCE</scope>
    <source>
        <strain evidence="11">CB-2022</strain>
        <tissue evidence="11">Muscle</tissue>
    </source>
</reference>
<comment type="caution">
    <text evidence="11">The sequence shown here is derived from an EMBL/GenBank/DDBJ whole genome shotgun (WGS) entry which is preliminary data.</text>
</comment>
<dbReference type="InterPro" id="IPR001628">
    <property type="entry name" value="Znf_hrmn_rcpt"/>
</dbReference>